<evidence type="ECO:0000313" key="5">
    <source>
        <dbReference type="Proteomes" id="UP000430272"/>
    </source>
</evidence>
<accession>A0A844Y9H9</accession>
<dbReference type="InterPro" id="IPR018357">
    <property type="entry name" value="Hexapep_transf_CS"/>
</dbReference>
<reference evidence="4 5" key="1">
    <citation type="submission" date="2019-12" db="EMBL/GenBank/DDBJ databases">
        <title>Genomic-based taxomic classification of the family Erythrobacteraceae.</title>
        <authorList>
            <person name="Xu L."/>
        </authorList>
    </citation>
    <scope>NUCLEOTIDE SEQUENCE [LARGE SCALE GENOMIC DNA]</scope>
    <source>
        <strain evidence="4 5">JCM 17468</strain>
    </source>
</reference>
<gene>
    <name evidence="4" type="ORF">GRI47_06410</name>
</gene>
<evidence type="ECO:0000256" key="3">
    <source>
        <dbReference type="ARBA" id="ARBA00023315"/>
    </source>
</evidence>
<evidence type="ECO:0000256" key="2">
    <source>
        <dbReference type="ARBA" id="ARBA00022737"/>
    </source>
</evidence>
<keyword evidence="2" id="KW-0677">Repeat</keyword>
<sequence>MMKRLLRKILRRPHSEIRDDIQVEEFVELQRCELFGPSWIGFRSYANSSLLRRVRVGRFCSIGRRCSVGAALHDVDCFTTHPIARSDSFQSDPLTVIGNDVWIGDNVVIVAGVSVGDGAVIGGGAVVTKDVPPYAIVGGVPARLIRPRFEEQQIADLLEAKWWQYGDRAVDLCGKGATPDQMLSALADGSIEPLPEHFSPWRGS</sequence>
<evidence type="ECO:0000256" key="1">
    <source>
        <dbReference type="ARBA" id="ARBA00022679"/>
    </source>
</evidence>
<dbReference type="PROSITE" id="PS00101">
    <property type="entry name" value="HEXAPEP_TRANSFERASES"/>
    <property type="match status" value="1"/>
</dbReference>
<dbReference type="CDD" id="cd03349">
    <property type="entry name" value="LbH_XAT"/>
    <property type="match status" value="1"/>
</dbReference>
<evidence type="ECO:0000313" key="4">
    <source>
        <dbReference type="EMBL" id="MXO53642.1"/>
    </source>
</evidence>
<keyword evidence="1 4" id="KW-0808">Transferase</keyword>
<dbReference type="InterPro" id="IPR051159">
    <property type="entry name" value="Hexapeptide_acetyltransf"/>
</dbReference>
<keyword evidence="5" id="KW-1185">Reference proteome</keyword>
<comment type="caution">
    <text evidence="4">The sequence shown here is derived from an EMBL/GenBank/DDBJ whole genome shotgun (WGS) entry which is preliminary data.</text>
</comment>
<dbReference type="SUPFAM" id="SSF51161">
    <property type="entry name" value="Trimeric LpxA-like enzymes"/>
    <property type="match status" value="1"/>
</dbReference>
<dbReference type="InterPro" id="IPR001451">
    <property type="entry name" value="Hexapep"/>
</dbReference>
<dbReference type="Pfam" id="PF00132">
    <property type="entry name" value="Hexapep"/>
    <property type="match status" value="1"/>
</dbReference>
<dbReference type="OrthoDB" id="9815592at2"/>
<protein>
    <submittedName>
        <fullName evidence="4">Antibiotic acetyltransferase</fullName>
    </submittedName>
</protein>
<dbReference type="InterPro" id="IPR011004">
    <property type="entry name" value="Trimer_LpxA-like_sf"/>
</dbReference>
<dbReference type="AlphaFoldDB" id="A0A844Y9H9"/>
<name>A0A844Y9H9_9SPHN</name>
<dbReference type="GO" id="GO:0016746">
    <property type="term" value="F:acyltransferase activity"/>
    <property type="evidence" value="ECO:0007669"/>
    <property type="project" value="UniProtKB-KW"/>
</dbReference>
<dbReference type="Gene3D" id="2.160.10.10">
    <property type="entry name" value="Hexapeptide repeat proteins"/>
    <property type="match status" value="1"/>
</dbReference>
<dbReference type="PANTHER" id="PTHR23416:SF78">
    <property type="entry name" value="LIPOPOLYSACCHARIDE BIOSYNTHESIS O-ACETYL TRANSFERASE WBBJ-RELATED"/>
    <property type="match status" value="1"/>
</dbReference>
<dbReference type="PANTHER" id="PTHR23416">
    <property type="entry name" value="SIALIC ACID SYNTHASE-RELATED"/>
    <property type="match status" value="1"/>
</dbReference>
<proteinExistence type="predicted"/>
<organism evidence="4 5">
    <name type="scientific">Qipengyuania pelagi</name>
    <dbReference type="NCBI Taxonomy" id="994320"/>
    <lineage>
        <taxon>Bacteria</taxon>
        <taxon>Pseudomonadati</taxon>
        <taxon>Pseudomonadota</taxon>
        <taxon>Alphaproteobacteria</taxon>
        <taxon>Sphingomonadales</taxon>
        <taxon>Erythrobacteraceae</taxon>
        <taxon>Qipengyuania</taxon>
    </lineage>
</organism>
<dbReference type="EMBL" id="WTYD01000001">
    <property type="protein sequence ID" value="MXO53642.1"/>
    <property type="molecule type" value="Genomic_DNA"/>
</dbReference>
<keyword evidence="3" id="KW-0012">Acyltransferase</keyword>
<dbReference type="Proteomes" id="UP000430272">
    <property type="component" value="Unassembled WGS sequence"/>
</dbReference>